<dbReference type="EC" id="4.1.99.22" evidence="2"/>
<dbReference type="InterPro" id="IPR013785">
    <property type="entry name" value="Aldolase_TIM"/>
</dbReference>
<dbReference type="InterPro" id="IPR006638">
    <property type="entry name" value="Elp3/MiaA/NifB-like_rSAM"/>
</dbReference>
<dbReference type="GO" id="GO:0046872">
    <property type="term" value="F:metal ion binding"/>
    <property type="evidence" value="ECO:0007669"/>
    <property type="project" value="UniProtKB-KW"/>
</dbReference>
<keyword evidence="8" id="KW-0411">Iron-sulfur</keyword>
<reference evidence="15 19" key="2">
    <citation type="submission" date="2019-07" db="EMBL/GenBank/DDBJ databases">
        <title>Draft genome Sequence of Chlorobium phaeovibrioides sp. strain PhvTcv-s14, from the Phylum Chlorobi.</title>
        <authorList>
            <person name="Babenko V."/>
            <person name="Boldyreva D."/>
            <person name="Kanygina A."/>
            <person name="Selezneva O."/>
            <person name="Akopiyan T."/>
            <person name="Lunina O."/>
        </authorList>
    </citation>
    <scope>NUCLEOTIDE SEQUENCE [LARGE SCALE GENOMIC DNA]</scope>
    <source>
        <strain evidence="15 19">GrTcv12</strain>
    </source>
</reference>
<comment type="cofactor">
    <cofactor evidence="1">
        <name>[4Fe-4S] cluster</name>
        <dbReference type="ChEBI" id="CHEBI:49883"/>
    </cofactor>
</comment>
<dbReference type="CDD" id="cd21117">
    <property type="entry name" value="Twitch_MoaA"/>
    <property type="match status" value="1"/>
</dbReference>
<dbReference type="InterPro" id="IPR013483">
    <property type="entry name" value="MoaA"/>
</dbReference>
<feature type="region of interest" description="Disordered" evidence="13">
    <location>
        <begin position="328"/>
        <end position="351"/>
    </location>
</feature>
<dbReference type="CDD" id="cd01335">
    <property type="entry name" value="Radical_SAM"/>
    <property type="match status" value="1"/>
</dbReference>
<gene>
    <name evidence="17" type="primary">moaA</name>
    <name evidence="17" type="ORF">EKD02_03830</name>
    <name evidence="15" type="ORF">FP507_07955</name>
    <name evidence="16" type="ORF">GJ685_02425</name>
</gene>
<evidence type="ECO:0000313" key="15">
    <source>
        <dbReference type="EMBL" id="KAA6232987.1"/>
    </source>
</evidence>
<dbReference type="SFLD" id="SFLDG01383">
    <property type="entry name" value="cyclic_pyranopterin_phosphate"/>
    <property type="match status" value="1"/>
</dbReference>
<dbReference type="InterPro" id="IPR007197">
    <property type="entry name" value="rSAM"/>
</dbReference>
<dbReference type="GO" id="GO:0005525">
    <property type="term" value="F:GTP binding"/>
    <property type="evidence" value="ECO:0007669"/>
    <property type="project" value="UniProtKB-KW"/>
</dbReference>
<keyword evidence="20" id="KW-1185">Reference proteome</keyword>
<dbReference type="EMBL" id="WUBZ01000005">
    <property type="protein sequence ID" value="MWV53918.1"/>
    <property type="molecule type" value="Genomic_DNA"/>
</dbReference>
<keyword evidence="4" id="KW-0949">S-adenosyl-L-methionine</keyword>
<evidence type="ECO:0000256" key="1">
    <source>
        <dbReference type="ARBA" id="ARBA00001966"/>
    </source>
</evidence>
<dbReference type="PANTHER" id="PTHR22960:SF0">
    <property type="entry name" value="MOLYBDENUM COFACTOR BIOSYNTHESIS PROTEIN 1"/>
    <property type="match status" value="1"/>
</dbReference>
<dbReference type="Pfam" id="PF06463">
    <property type="entry name" value="Mob_synth_C"/>
    <property type="match status" value="1"/>
</dbReference>
<organism evidence="17 18">
    <name type="scientific">Chlorobium phaeovibrioides</name>
    <dbReference type="NCBI Taxonomy" id="1094"/>
    <lineage>
        <taxon>Bacteria</taxon>
        <taxon>Pseudomonadati</taxon>
        <taxon>Chlorobiota</taxon>
        <taxon>Chlorobiia</taxon>
        <taxon>Chlorobiales</taxon>
        <taxon>Chlorobiaceae</taxon>
        <taxon>Chlorobium/Pelodictyon group</taxon>
        <taxon>Chlorobium</taxon>
    </lineage>
</organism>
<dbReference type="Proteomes" id="UP000327458">
    <property type="component" value="Unassembled WGS sequence"/>
</dbReference>
<dbReference type="PROSITE" id="PS51918">
    <property type="entry name" value="RADICAL_SAM"/>
    <property type="match status" value="1"/>
</dbReference>
<evidence type="ECO:0000256" key="5">
    <source>
        <dbReference type="ARBA" id="ARBA00022723"/>
    </source>
</evidence>
<dbReference type="SFLD" id="SFLDS00029">
    <property type="entry name" value="Radical_SAM"/>
    <property type="match status" value="1"/>
</dbReference>
<dbReference type="GO" id="GO:0061799">
    <property type="term" value="F:cyclic pyranopterin monophosphate synthase activity"/>
    <property type="evidence" value="ECO:0007669"/>
    <property type="project" value="TreeGrafter"/>
</dbReference>
<dbReference type="InterPro" id="IPR050105">
    <property type="entry name" value="MoCo_biosynth_MoaA/MoaC"/>
</dbReference>
<dbReference type="UniPathway" id="UPA00344"/>
<keyword evidence="6" id="KW-0547">Nucleotide-binding</keyword>
<comment type="caution">
    <text evidence="17">The sequence shown here is derived from an EMBL/GenBank/DDBJ whole genome shotgun (WGS) entry which is preliminary data.</text>
</comment>
<dbReference type="Gene3D" id="3.20.20.70">
    <property type="entry name" value="Aldolase class I"/>
    <property type="match status" value="1"/>
</dbReference>
<accession>A0A3S0NAV1</accession>
<dbReference type="PANTHER" id="PTHR22960">
    <property type="entry name" value="MOLYBDOPTERIN COFACTOR SYNTHESIS PROTEIN A"/>
    <property type="match status" value="1"/>
</dbReference>
<feature type="compositionally biased region" description="Basic and acidic residues" evidence="13">
    <location>
        <begin position="328"/>
        <end position="339"/>
    </location>
</feature>
<feature type="region of interest" description="Disordered" evidence="13">
    <location>
        <begin position="1"/>
        <end position="29"/>
    </location>
</feature>
<dbReference type="InterPro" id="IPR000385">
    <property type="entry name" value="MoaA_NifB_PqqE_Fe-S-bd_CS"/>
</dbReference>
<evidence type="ECO:0000256" key="13">
    <source>
        <dbReference type="SAM" id="MobiDB-lite"/>
    </source>
</evidence>
<dbReference type="NCBIfam" id="TIGR02666">
    <property type="entry name" value="moaA"/>
    <property type="match status" value="1"/>
</dbReference>
<dbReference type="GO" id="GO:0051539">
    <property type="term" value="F:4 iron, 4 sulfur cluster binding"/>
    <property type="evidence" value="ECO:0007669"/>
    <property type="project" value="UniProtKB-KW"/>
</dbReference>
<dbReference type="EMBL" id="VMRG01000001">
    <property type="protein sequence ID" value="KAA6232987.1"/>
    <property type="molecule type" value="Genomic_DNA"/>
</dbReference>
<sequence>MHGSVLKTRTLKHRPLSSSTPNTSPPLSDTFHRQVSYARIAVTGACNLRCAYCMREEHESDSSGRTKMSFTELTTLISVLAEAGITKIRLTGGEPLLRGDIADLVATAKNTPGIKTVSITTNGLLLDRHLDALLSAGIDAVNMSIDSLRADRFLAITRRNEFERAKANLDRLLSLESVPLKINVVMLRGINDDEIKDFTNLTREHPISVRFMELQPFDDHQIWRTGKFLGMDKIRGLLQSAHPGMEELQGSGTEYFSFTLPGYRGSWAIIPAYTRNFCSRCNRLRIRADGHLVSCLYEKEGIDMLSAIRNGESRENLLELVRQSVRLKPEDGKTTDRGESSMGRSMSEIGG</sequence>
<evidence type="ECO:0000313" key="17">
    <source>
        <dbReference type="EMBL" id="RTY38812.1"/>
    </source>
</evidence>
<dbReference type="InterPro" id="IPR058240">
    <property type="entry name" value="rSAM_sf"/>
</dbReference>
<dbReference type="Proteomes" id="UP000489351">
    <property type="component" value="Unassembled WGS sequence"/>
</dbReference>
<evidence type="ECO:0000313" key="16">
    <source>
        <dbReference type="EMBL" id="MWV53918.1"/>
    </source>
</evidence>
<feature type="compositionally biased region" description="Low complexity" evidence="13">
    <location>
        <begin position="16"/>
        <end position="28"/>
    </location>
</feature>
<dbReference type="InterPro" id="IPR010505">
    <property type="entry name" value="MoaA_twitch"/>
</dbReference>
<keyword evidence="7" id="KW-0408">Iron</keyword>
<dbReference type="PROSITE" id="PS01305">
    <property type="entry name" value="MOAA_NIFB_PQQE"/>
    <property type="match status" value="1"/>
</dbReference>
<dbReference type="SUPFAM" id="SSF102114">
    <property type="entry name" value="Radical SAM enzymes"/>
    <property type="match status" value="1"/>
</dbReference>
<protein>
    <recommendedName>
        <fullName evidence="2">GTP 3',8-cyclase</fullName>
        <ecNumber evidence="2">4.1.99.22</ecNumber>
    </recommendedName>
</protein>
<dbReference type="EMBL" id="RXYK01000004">
    <property type="protein sequence ID" value="RTY38812.1"/>
    <property type="molecule type" value="Genomic_DNA"/>
</dbReference>
<evidence type="ECO:0000256" key="3">
    <source>
        <dbReference type="ARBA" id="ARBA00022485"/>
    </source>
</evidence>
<keyword evidence="10" id="KW-0501">Molybdenum cofactor biosynthesis</keyword>
<name>A0A3S0NAV1_CHLPH</name>
<evidence type="ECO:0000256" key="9">
    <source>
        <dbReference type="ARBA" id="ARBA00023134"/>
    </source>
</evidence>
<comment type="catalytic activity">
    <reaction evidence="12">
        <text>GTP + AH2 + S-adenosyl-L-methionine = (8S)-3',8-cyclo-7,8-dihydroguanosine 5'-triphosphate + 5'-deoxyadenosine + L-methionine + A + H(+)</text>
        <dbReference type="Rhea" id="RHEA:49576"/>
        <dbReference type="ChEBI" id="CHEBI:13193"/>
        <dbReference type="ChEBI" id="CHEBI:15378"/>
        <dbReference type="ChEBI" id="CHEBI:17319"/>
        <dbReference type="ChEBI" id="CHEBI:17499"/>
        <dbReference type="ChEBI" id="CHEBI:37565"/>
        <dbReference type="ChEBI" id="CHEBI:57844"/>
        <dbReference type="ChEBI" id="CHEBI:59789"/>
        <dbReference type="ChEBI" id="CHEBI:131766"/>
        <dbReference type="EC" id="4.1.99.22"/>
    </reaction>
</comment>
<evidence type="ECO:0000313" key="19">
    <source>
        <dbReference type="Proteomes" id="UP000327458"/>
    </source>
</evidence>
<reference evidence="17 18" key="1">
    <citation type="submission" date="2018-12" db="EMBL/GenBank/DDBJ databases">
        <authorList>
            <person name="Lunina O.N."/>
            <person name="Grouzdev D.S."/>
            <person name="Gorlenko V.M."/>
            <person name="Savvichev A.S."/>
        </authorList>
    </citation>
    <scope>NUCLEOTIDE SEQUENCE [LARGE SCALE GENOMIC DNA]</scope>
    <source>
        <strain evidence="17 18">BrKhr-17</strain>
    </source>
</reference>
<dbReference type="Pfam" id="PF04055">
    <property type="entry name" value="Radical_SAM"/>
    <property type="match status" value="1"/>
</dbReference>
<keyword evidence="11" id="KW-0456">Lyase</keyword>
<keyword evidence="5" id="KW-0479">Metal-binding</keyword>
<dbReference type="SMART" id="SM00729">
    <property type="entry name" value="Elp3"/>
    <property type="match status" value="1"/>
</dbReference>
<proteinExistence type="predicted"/>
<evidence type="ECO:0000313" key="18">
    <source>
        <dbReference type="Proteomes" id="UP000279908"/>
    </source>
</evidence>
<reference evidence="16 20" key="3">
    <citation type="submission" date="2019-11" db="EMBL/GenBank/DDBJ databases">
        <title>Green- and brown-colored morphotypes of Chlorobia in the stratified aquatic ecosystems of Kandalaksha Gulf (White Sea): A model for study of the accessory genome evolution.</title>
        <authorList>
            <person name="Grouzdev D.S."/>
        </authorList>
    </citation>
    <scope>NUCLEOTIDE SEQUENCE [LARGE SCALE GENOMIC DNA]</scope>
    <source>
        <strain evidence="16 20">ZM</strain>
    </source>
</reference>
<evidence type="ECO:0000256" key="7">
    <source>
        <dbReference type="ARBA" id="ARBA00023004"/>
    </source>
</evidence>
<evidence type="ECO:0000256" key="12">
    <source>
        <dbReference type="ARBA" id="ARBA00048697"/>
    </source>
</evidence>
<evidence type="ECO:0000256" key="4">
    <source>
        <dbReference type="ARBA" id="ARBA00022691"/>
    </source>
</evidence>
<dbReference type="Proteomes" id="UP000279908">
    <property type="component" value="Unassembled WGS sequence"/>
</dbReference>
<keyword evidence="3" id="KW-0004">4Fe-4S</keyword>
<evidence type="ECO:0000256" key="6">
    <source>
        <dbReference type="ARBA" id="ARBA00022741"/>
    </source>
</evidence>
<keyword evidence="9" id="KW-0342">GTP-binding</keyword>
<evidence type="ECO:0000256" key="11">
    <source>
        <dbReference type="ARBA" id="ARBA00023239"/>
    </source>
</evidence>
<evidence type="ECO:0000256" key="2">
    <source>
        <dbReference type="ARBA" id="ARBA00012167"/>
    </source>
</evidence>
<dbReference type="InterPro" id="IPR040064">
    <property type="entry name" value="MoaA-like"/>
</dbReference>
<dbReference type="SFLD" id="SFLDG01067">
    <property type="entry name" value="SPASM/twitch_domain_containing"/>
    <property type="match status" value="1"/>
</dbReference>
<feature type="domain" description="Radical SAM core" evidence="14">
    <location>
        <begin position="30"/>
        <end position="246"/>
    </location>
</feature>
<evidence type="ECO:0000256" key="8">
    <source>
        <dbReference type="ARBA" id="ARBA00023014"/>
    </source>
</evidence>
<evidence type="ECO:0000259" key="14">
    <source>
        <dbReference type="PROSITE" id="PS51918"/>
    </source>
</evidence>
<dbReference type="AlphaFoldDB" id="A0A3S0NAV1"/>
<dbReference type="SFLD" id="SFLDG01386">
    <property type="entry name" value="main_SPASM_domain-containing"/>
    <property type="match status" value="1"/>
</dbReference>
<evidence type="ECO:0000256" key="10">
    <source>
        <dbReference type="ARBA" id="ARBA00023150"/>
    </source>
</evidence>
<dbReference type="GO" id="GO:0061798">
    <property type="term" value="F:GTP 3',8'-cyclase activity"/>
    <property type="evidence" value="ECO:0007669"/>
    <property type="project" value="UniProtKB-EC"/>
</dbReference>
<dbReference type="GO" id="GO:0006777">
    <property type="term" value="P:Mo-molybdopterin cofactor biosynthetic process"/>
    <property type="evidence" value="ECO:0007669"/>
    <property type="project" value="UniProtKB-KW"/>
</dbReference>
<evidence type="ECO:0000313" key="20">
    <source>
        <dbReference type="Proteomes" id="UP000489351"/>
    </source>
</evidence>